<dbReference type="AlphaFoldDB" id="A0A0N1PHE5"/>
<evidence type="ECO:0000313" key="1">
    <source>
        <dbReference type="EMBL" id="KPJ15392.1"/>
    </source>
</evidence>
<sequence>MYTAASEIKVCTKFNITLDGKPCTCDEKSASALKFGLVALPIIIVEDYNQVENALNQKCKSGDIAKTMAVRLVNDEFFIVYEKCYECTEKEPNTANLMSKKIPTKKELEELKGMYTAASEIKVCTKFNITLDGKPCTCDEKSASALKFGLVALPIIIVEEYNQVENALNQKCKSGDIAKTMAVRLVNDEFFIVYEKCYECTEKEPNTANLMSKKIPTKKELEELKGIEELKDRKGVICNLVK</sequence>
<name>A0A0N1PHE5_PAPMA</name>
<gene>
    <name evidence="1" type="ORF">RR48_00958</name>
</gene>
<reference evidence="1 2" key="1">
    <citation type="journal article" date="2015" name="Nat. Commun.">
        <title>Outbred genome sequencing and CRISPR/Cas9 gene editing in butterflies.</title>
        <authorList>
            <person name="Li X."/>
            <person name="Fan D."/>
            <person name="Zhang W."/>
            <person name="Liu G."/>
            <person name="Zhang L."/>
            <person name="Zhao L."/>
            <person name="Fang X."/>
            <person name="Chen L."/>
            <person name="Dong Y."/>
            <person name="Chen Y."/>
            <person name="Ding Y."/>
            <person name="Zhao R."/>
            <person name="Feng M."/>
            <person name="Zhu Y."/>
            <person name="Feng Y."/>
            <person name="Jiang X."/>
            <person name="Zhu D."/>
            <person name="Xiang H."/>
            <person name="Feng X."/>
            <person name="Li S."/>
            <person name="Wang J."/>
            <person name="Zhang G."/>
            <person name="Kronforst M.R."/>
            <person name="Wang W."/>
        </authorList>
    </citation>
    <scope>NUCLEOTIDE SEQUENCE [LARGE SCALE GENOMIC DNA]</scope>
    <source>
        <strain evidence="1">Ya'a_city_454_Pm</strain>
        <tissue evidence="1">Whole body</tissue>
    </source>
</reference>
<organism evidence="1 2">
    <name type="scientific">Papilio machaon</name>
    <name type="common">Old World swallowtail butterfly</name>
    <dbReference type="NCBI Taxonomy" id="76193"/>
    <lineage>
        <taxon>Eukaryota</taxon>
        <taxon>Metazoa</taxon>
        <taxon>Ecdysozoa</taxon>
        <taxon>Arthropoda</taxon>
        <taxon>Hexapoda</taxon>
        <taxon>Insecta</taxon>
        <taxon>Pterygota</taxon>
        <taxon>Neoptera</taxon>
        <taxon>Endopterygota</taxon>
        <taxon>Lepidoptera</taxon>
        <taxon>Glossata</taxon>
        <taxon>Ditrysia</taxon>
        <taxon>Papilionoidea</taxon>
        <taxon>Papilionidae</taxon>
        <taxon>Papilioninae</taxon>
        <taxon>Papilio</taxon>
    </lineage>
</organism>
<evidence type="ECO:0000313" key="2">
    <source>
        <dbReference type="Proteomes" id="UP000053240"/>
    </source>
</evidence>
<accession>A0A0N1PHE5</accession>
<dbReference type="EMBL" id="KQ460392">
    <property type="protein sequence ID" value="KPJ15392.1"/>
    <property type="molecule type" value="Genomic_DNA"/>
</dbReference>
<protein>
    <submittedName>
        <fullName evidence="1">Uncharacterized protein</fullName>
    </submittedName>
</protein>
<keyword evidence="2" id="KW-1185">Reference proteome</keyword>
<dbReference type="InParanoid" id="A0A0N1PHE5"/>
<proteinExistence type="predicted"/>
<dbReference type="Proteomes" id="UP000053240">
    <property type="component" value="Unassembled WGS sequence"/>
</dbReference>